<evidence type="ECO:0000313" key="2">
    <source>
        <dbReference type="EMBL" id="THU98284.1"/>
    </source>
</evidence>
<dbReference type="Proteomes" id="UP000297245">
    <property type="component" value="Unassembled WGS sequence"/>
</dbReference>
<dbReference type="EMBL" id="ML179139">
    <property type="protein sequence ID" value="THU98284.1"/>
    <property type="molecule type" value="Genomic_DNA"/>
</dbReference>
<dbReference type="AlphaFoldDB" id="A0A4S8M7I9"/>
<feature type="compositionally biased region" description="Low complexity" evidence="1">
    <location>
        <begin position="77"/>
        <end position="88"/>
    </location>
</feature>
<proteinExistence type="predicted"/>
<accession>A0A4S8M7I9</accession>
<protein>
    <submittedName>
        <fullName evidence="2">Uncharacterized protein</fullName>
    </submittedName>
</protein>
<reference evidence="2 3" key="1">
    <citation type="journal article" date="2019" name="Nat. Ecol. Evol.">
        <title>Megaphylogeny resolves global patterns of mushroom evolution.</title>
        <authorList>
            <person name="Varga T."/>
            <person name="Krizsan K."/>
            <person name="Foldi C."/>
            <person name="Dima B."/>
            <person name="Sanchez-Garcia M."/>
            <person name="Sanchez-Ramirez S."/>
            <person name="Szollosi G.J."/>
            <person name="Szarkandi J.G."/>
            <person name="Papp V."/>
            <person name="Albert L."/>
            <person name="Andreopoulos W."/>
            <person name="Angelini C."/>
            <person name="Antonin V."/>
            <person name="Barry K.W."/>
            <person name="Bougher N.L."/>
            <person name="Buchanan P."/>
            <person name="Buyck B."/>
            <person name="Bense V."/>
            <person name="Catcheside P."/>
            <person name="Chovatia M."/>
            <person name="Cooper J."/>
            <person name="Damon W."/>
            <person name="Desjardin D."/>
            <person name="Finy P."/>
            <person name="Geml J."/>
            <person name="Haridas S."/>
            <person name="Hughes K."/>
            <person name="Justo A."/>
            <person name="Karasinski D."/>
            <person name="Kautmanova I."/>
            <person name="Kiss B."/>
            <person name="Kocsube S."/>
            <person name="Kotiranta H."/>
            <person name="LaButti K.M."/>
            <person name="Lechner B.E."/>
            <person name="Liimatainen K."/>
            <person name="Lipzen A."/>
            <person name="Lukacs Z."/>
            <person name="Mihaltcheva S."/>
            <person name="Morgado L.N."/>
            <person name="Niskanen T."/>
            <person name="Noordeloos M.E."/>
            <person name="Ohm R.A."/>
            <person name="Ortiz-Santana B."/>
            <person name="Ovrebo C."/>
            <person name="Racz N."/>
            <person name="Riley R."/>
            <person name="Savchenko A."/>
            <person name="Shiryaev A."/>
            <person name="Soop K."/>
            <person name="Spirin V."/>
            <person name="Szebenyi C."/>
            <person name="Tomsovsky M."/>
            <person name="Tulloss R.E."/>
            <person name="Uehling J."/>
            <person name="Grigoriev I.V."/>
            <person name="Vagvolgyi C."/>
            <person name="Papp T."/>
            <person name="Martin F.M."/>
            <person name="Miettinen O."/>
            <person name="Hibbett D.S."/>
            <person name="Nagy L.G."/>
        </authorList>
    </citation>
    <scope>NUCLEOTIDE SEQUENCE [LARGE SCALE GENOMIC DNA]</scope>
    <source>
        <strain evidence="2 3">CBS 962.96</strain>
    </source>
</reference>
<feature type="region of interest" description="Disordered" evidence="1">
    <location>
        <begin position="77"/>
        <end position="103"/>
    </location>
</feature>
<feature type="compositionally biased region" description="Polar residues" evidence="1">
    <location>
        <begin position="130"/>
        <end position="140"/>
    </location>
</feature>
<evidence type="ECO:0000256" key="1">
    <source>
        <dbReference type="SAM" id="MobiDB-lite"/>
    </source>
</evidence>
<name>A0A4S8M7I9_DENBC</name>
<keyword evidence="3" id="KW-1185">Reference proteome</keyword>
<gene>
    <name evidence="2" type="ORF">K435DRAFT_885082</name>
</gene>
<feature type="region of interest" description="Disordered" evidence="1">
    <location>
        <begin position="130"/>
        <end position="165"/>
    </location>
</feature>
<sequence length="322" mass="34609">MDADLENPVNLARWTSHSGAEEDFWLEADNGNVVASQQQDLDDFASLDRDDSQPGARTRPASPLGLEWLSNLRSSTSFSSSPLVETSSCKPTKPNAGSPGKIFTTHLYGPETRRIQVPGTLVDKWHQILGPSSTNRTNGTGEAAATNGPGTAMGEAKPNGANGSEEGAKDLSMAGITAANGVPLINSQEAGHVTDDRNVAFAVTQTQPTSPDFLLLHESKINIGNKNKKDLKRPIPSNETLDPVRSIDLVPCSGVGESGLVLLSLVLGSESFAESYIRSTSRENAFELCFFALNFQDISNKRVERDQKTKGLTESRTFRGYS</sequence>
<organism evidence="2 3">
    <name type="scientific">Dendrothele bispora (strain CBS 962.96)</name>
    <dbReference type="NCBI Taxonomy" id="1314807"/>
    <lineage>
        <taxon>Eukaryota</taxon>
        <taxon>Fungi</taxon>
        <taxon>Dikarya</taxon>
        <taxon>Basidiomycota</taxon>
        <taxon>Agaricomycotina</taxon>
        <taxon>Agaricomycetes</taxon>
        <taxon>Agaricomycetidae</taxon>
        <taxon>Agaricales</taxon>
        <taxon>Agaricales incertae sedis</taxon>
        <taxon>Dendrothele</taxon>
    </lineage>
</organism>
<evidence type="ECO:0000313" key="3">
    <source>
        <dbReference type="Proteomes" id="UP000297245"/>
    </source>
</evidence>